<dbReference type="InterPro" id="IPR001940">
    <property type="entry name" value="Peptidase_S1C"/>
</dbReference>
<evidence type="ECO:0000313" key="6">
    <source>
        <dbReference type="Proteomes" id="UP000754226"/>
    </source>
</evidence>
<reference evidence="5" key="1">
    <citation type="submission" date="2021-02" db="EMBL/GenBank/DDBJ databases">
        <title>Infant gut strain persistence is associated with maternal origin, phylogeny, and functional potential including surface adhesion and iron acquisition.</title>
        <authorList>
            <person name="Lou Y.C."/>
        </authorList>
    </citation>
    <scope>NUCLEOTIDE SEQUENCE</scope>
    <source>
        <strain evidence="5">L3_106_000M1_dasL3_106_000M1_concoct_15</strain>
    </source>
</reference>
<evidence type="ECO:0000259" key="4">
    <source>
        <dbReference type="PROSITE" id="PS50106"/>
    </source>
</evidence>
<dbReference type="PRINTS" id="PR00834">
    <property type="entry name" value="PROTEASES2C"/>
</dbReference>
<dbReference type="GO" id="GO:0004252">
    <property type="term" value="F:serine-type endopeptidase activity"/>
    <property type="evidence" value="ECO:0007669"/>
    <property type="project" value="InterPro"/>
</dbReference>
<dbReference type="InterPro" id="IPR036034">
    <property type="entry name" value="PDZ_sf"/>
</dbReference>
<dbReference type="Pfam" id="PF13180">
    <property type="entry name" value="PDZ_2"/>
    <property type="match status" value="1"/>
</dbReference>
<dbReference type="PANTHER" id="PTHR43343:SF3">
    <property type="entry name" value="PROTEASE DO-LIKE 8, CHLOROPLASTIC"/>
    <property type="match status" value="1"/>
</dbReference>
<dbReference type="SUPFAM" id="SSF50494">
    <property type="entry name" value="Trypsin-like serine proteases"/>
    <property type="match status" value="1"/>
</dbReference>
<dbReference type="SMART" id="SM00228">
    <property type="entry name" value="PDZ"/>
    <property type="match status" value="1"/>
</dbReference>
<dbReference type="InterPro" id="IPR009003">
    <property type="entry name" value="Peptidase_S1_PA"/>
</dbReference>
<dbReference type="InterPro" id="IPR001478">
    <property type="entry name" value="PDZ"/>
</dbReference>
<dbReference type="EMBL" id="JAGZCZ010000007">
    <property type="protein sequence ID" value="MBS5520050.1"/>
    <property type="molecule type" value="Genomic_DNA"/>
</dbReference>
<feature type="domain" description="PDZ" evidence="4">
    <location>
        <begin position="287"/>
        <end position="363"/>
    </location>
</feature>
<sequence length="380" mass="39629">MKKHVTEKTLMKKTLLALAAMSVSMSIFAAGCGFAGKAPEKDNASAKPAVTQEQKMQEVEKNMSSARNTPIVKAAKKVGPTVVGITNKALVRDYFNRTQLVERGVGSGVIYSKDGLIATNNHVVEGAKELVVSLPDGRTYPGRVLGTDPTTDLAVVKIDAKEDLPVAEFGDSDSLMVGEPAIAIGNPLGLEFRGSVTTGVISALNRSVDVGERNFKLIQTDAAINPGNSGGALVNADGQVIGINSAKVAVSGVEGIGFAIPINEAKPILEALAKNGRVARPFLGASLIDEETAQRLGFGLDLRGGLFVAKLVAGGPAYQGGIRPNDIILKFNGKAVKTVAALRDALNACKVGDTVSVTILRGDDEVDKSVTLTEIPRTNS</sequence>
<evidence type="ECO:0000256" key="1">
    <source>
        <dbReference type="ARBA" id="ARBA00022670"/>
    </source>
</evidence>
<dbReference type="Proteomes" id="UP000754226">
    <property type="component" value="Unassembled WGS sequence"/>
</dbReference>
<evidence type="ECO:0000256" key="3">
    <source>
        <dbReference type="SAM" id="SignalP"/>
    </source>
</evidence>
<dbReference type="SUPFAM" id="SSF50156">
    <property type="entry name" value="PDZ domain-like"/>
    <property type="match status" value="1"/>
</dbReference>
<evidence type="ECO:0000313" key="5">
    <source>
        <dbReference type="EMBL" id="MBS5520050.1"/>
    </source>
</evidence>
<accession>A0A943EKK6</accession>
<keyword evidence="3" id="KW-0732">Signal</keyword>
<feature type="signal peptide" evidence="3">
    <location>
        <begin position="1"/>
        <end position="29"/>
    </location>
</feature>
<proteinExistence type="predicted"/>
<feature type="chain" id="PRO_5037646445" evidence="3">
    <location>
        <begin position="30"/>
        <end position="380"/>
    </location>
</feature>
<dbReference type="PANTHER" id="PTHR43343">
    <property type="entry name" value="PEPTIDASE S12"/>
    <property type="match status" value="1"/>
</dbReference>
<keyword evidence="1" id="KW-0645">Protease</keyword>
<dbReference type="GO" id="GO:0006508">
    <property type="term" value="P:proteolysis"/>
    <property type="evidence" value="ECO:0007669"/>
    <property type="project" value="UniProtKB-KW"/>
</dbReference>
<dbReference type="Pfam" id="PF13365">
    <property type="entry name" value="Trypsin_2"/>
    <property type="match status" value="1"/>
</dbReference>
<dbReference type="Gene3D" id="2.30.42.10">
    <property type="match status" value="1"/>
</dbReference>
<name>A0A943EKK6_9FIRM</name>
<organism evidence="5 6">
    <name type="scientific">Acidaminococcus intestini</name>
    <dbReference type="NCBI Taxonomy" id="187327"/>
    <lineage>
        <taxon>Bacteria</taxon>
        <taxon>Bacillati</taxon>
        <taxon>Bacillota</taxon>
        <taxon>Negativicutes</taxon>
        <taxon>Acidaminococcales</taxon>
        <taxon>Acidaminococcaceae</taxon>
        <taxon>Acidaminococcus</taxon>
    </lineage>
</organism>
<protein>
    <submittedName>
        <fullName evidence="5">Trypsin-like peptidase domain-containing protein</fullName>
    </submittedName>
</protein>
<dbReference type="PROSITE" id="PS51257">
    <property type="entry name" value="PROKAR_LIPOPROTEIN"/>
    <property type="match status" value="1"/>
</dbReference>
<dbReference type="AlphaFoldDB" id="A0A943EKK6"/>
<evidence type="ECO:0000256" key="2">
    <source>
        <dbReference type="ARBA" id="ARBA00022801"/>
    </source>
</evidence>
<dbReference type="PROSITE" id="PS50106">
    <property type="entry name" value="PDZ"/>
    <property type="match status" value="1"/>
</dbReference>
<dbReference type="Gene3D" id="2.40.10.120">
    <property type="match status" value="1"/>
</dbReference>
<keyword evidence="2" id="KW-0378">Hydrolase</keyword>
<comment type="caution">
    <text evidence="5">The sequence shown here is derived from an EMBL/GenBank/DDBJ whole genome shotgun (WGS) entry which is preliminary data.</text>
</comment>
<dbReference type="InterPro" id="IPR051201">
    <property type="entry name" value="Chloro_Bact_Ser_Proteases"/>
</dbReference>
<gene>
    <name evidence="5" type="ORF">KHX13_06965</name>
</gene>